<dbReference type="NCBIfam" id="TIGR03793">
    <property type="entry name" value="leader_NHLP"/>
    <property type="match status" value="1"/>
</dbReference>
<keyword evidence="3" id="KW-1185">Reference proteome</keyword>
<dbReference type="GO" id="GO:0003824">
    <property type="term" value="F:catalytic activity"/>
    <property type="evidence" value="ECO:0007669"/>
    <property type="project" value="InterPro"/>
</dbReference>
<dbReference type="InterPro" id="IPR022513">
    <property type="entry name" value="TOMM_pelo"/>
</dbReference>
<dbReference type="EMBL" id="VDCQ01000024">
    <property type="protein sequence ID" value="TNJ64944.1"/>
    <property type="molecule type" value="Genomic_DNA"/>
</dbReference>
<organism evidence="2 3">
    <name type="scientific">Paenibacillus hemerocallicola</name>
    <dbReference type="NCBI Taxonomy" id="1172614"/>
    <lineage>
        <taxon>Bacteria</taxon>
        <taxon>Bacillati</taxon>
        <taxon>Bacillota</taxon>
        <taxon>Bacilli</taxon>
        <taxon>Bacillales</taxon>
        <taxon>Paenibacillaceae</taxon>
        <taxon>Paenibacillus</taxon>
    </lineage>
</organism>
<name>A0A5C4T766_9BACL</name>
<sequence length="122" mass="13032">MSGWTNEKTNEALKTVFAKAATDKAFRALVLENPNEAVKQAAGVEIPAGFTVRFVENDGVDATFVLPDFIGDSELSDEQLEAVAGGKKKKKDDDDDFDKGGGSSPSYSRSGSLKQFHGVCVD</sequence>
<dbReference type="SUPFAM" id="SSF56209">
    <property type="entry name" value="Nitrile hydratase alpha chain"/>
    <property type="match status" value="1"/>
</dbReference>
<dbReference type="Proteomes" id="UP000307943">
    <property type="component" value="Unassembled WGS sequence"/>
</dbReference>
<evidence type="ECO:0000256" key="1">
    <source>
        <dbReference type="SAM" id="MobiDB-lite"/>
    </source>
</evidence>
<dbReference type="Gene3D" id="3.90.330.10">
    <property type="entry name" value="Nitrile hydratase alpha /Thiocyanate hydrolase gamma"/>
    <property type="match status" value="1"/>
</dbReference>
<accession>A0A5C4T766</accession>
<proteinExistence type="predicted"/>
<dbReference type="RefSeq" id="WP_139603638.1">
    <property type="nucleotide sequence ID" value="NZ_VDCQ01000024.1"/>
</dbReference>
<evidence type="ECO:0000313" key="3">
    <source>
        <dbReference type="Proteomes" id="UP000307943"/>
    </source>
</evidence>
<evidence type="ECO:0000313" key="2">
    <source>
        <dbReference type="EMBL" id="TNJ64944.1"/>
    </source>
</evidence>
<feature type="region of interest" description="Disordered" evidence="1">
    <location>
        <begin position="80"/>
        <end position="122"/>
    </location>
</feature>
<reference evidence="2 3" key="1">
    <citation type="submission" date="2019-05" db="EMBL/GenBank/DDBJ databases">
        <title>We sequenced the genome of Paenibacillus hemerocallicola KCTC 33185 for further insight into its adaptation and study the phylogeny of Paenibacillus.</title>
        <authorList>
            <person name="Narsing Rao M.P."/>
        </authorList>
    </citation>
    <scope>NUCLEOTIDE SEQUENCE [LARGE SCALE GENOMIC DNA]</scope>
    <source>
        <strain evidence="2 3">KCTC 33185</strain>
    </source>
</reference>
<dbReference type="OrthoDB" id="1809698at2"/>
<protein>
    <submittedName>
        <fullName evidence="2">NHLP leader peptide family natural product</fullName>
    </submittedName>
</protein>
<dbReference type="GO" id="GO:0046914">
    <property type="term" value="F:transition metal ion binding"/>
    <property type="evidence" value="ECO:0007669"/>
    <property type="project" value="InterPro"/>
</dbReference>
<dbReference type="AlphaFoldDB" id="A0A5C4T766"/>
<dbReference type="InterPro" id="IPR036648">
    <property type="entry name" value="CN_Hdrase_a/SCN_Hdrase_g_sf"/>
</dbReference>
<comment type="caution">
    <text evidence="2">The sequence shown here is derived from an EMBL/GenBank/DDBJ whole genome shotgun (WGS) entry which is preliminary data.</text>
</comment>
<gene>
    <name evidence="2" type="ORF">FE784_17750</name>
</gene>